<gene>
    <name evidence="2" type="ORF">FVP01_04270</name>
    <name evidence="1" type="ORF">QX249_03680</name>
</gene>
<evidence type="ECO:0000313" key="1">
    <source>
        <dbReference type="EMBL" id="MDS1819745.1"/>
    </source>
</evidence>
<dbReference type="EMBL" id="VRMQ01000001">
    <property type="protein sequence ID" value="TXN18205.1"/>
    <property type="molecule type" value="Genomic_DNA"/>
</dbReference>
<sequence>MDIIFVRHGVPDFSLADERCMTQLEKDYAPLDRAYLSELHQKLTNAVFDDAQAIICSPYTRALQTAEILNRRHGFELFVEHDLREWRADTAGGYISLAERDRRWHEYRELLKLRLPMSDERYEHVTALKARTMAVLERYRQYDKVIVVSHFNVFEALQGYQEQGLACGDSKIFRL</sequence>
<comment type="caution">
    <text evidence="2">The sequence shown here is derived from an EMBL/GenBank/DDBJ whole genome shotgun (WGS) entry which is preliminary data.</text>
</comment>
<dbReference type="AlphaFoldDB" id="A0A0L8BP41"/>
<proteinExistence type="predicted"/>
<name>A0A0L8BP41_VIBPH</name>
<dbReference type="Proteomes" id="UP001253193">
    <property type="component" value="Unassembled WGS sequence"/>
</dbReference>
<dbReference type="Pfam" id="PF00300">
    <property type="entry name" value="His_Phos_1"/>
    <property type="match status" value="1"/>
</dbReference>
<dbReference type="OrthoDB" id="9781415at2"/>
<dbReference type="Proteomes" id="UP000321504">
    <property type="component" value="Unassembled WGS sequence"/>
</dbReference>
<reference evidence="2 3" key="1">
    <citation type="submission" date="2019-08" db="EMBL/GenBank/DDBJ databases">
        <title>Emerging of two pre-pandemic pathogenic O4:KUT lineages of Vibrio parahaemolyticus in coastal eastern China.</title>
        <authorList>
            <person name="Yu H."/>
        </authorList>
    </citation>
    <scope>NUCLEOTIDE SEQUENCE [LARGE SCALE GENOMIC DNA]</scope>
    <source>
        <strain evidence="2 3">HZ17-383</strain>
    </source>
</reference>
<dbReference type="EMBL" id="JAUHGG010000001">
    <property type="protein sequence ID" value="MDS1819745.1"/>
    <property type="molecule type" value="Genomic_DNA"/>
</dbReference>
<dbReference type="Gene3D" id="3.40.50.1240">
    <property type="entry name" value="Phosphoglycerate mutase-like"/>
    <property type="match status" value="1"/>
</dbReference>
<dbReference type="OMA" id="CIACVTH"/>
<dbReference type="RefSeq" id="WP_005463834.1">
    <property type="nucleotide sequence ID" value="NZ_CANUHV010000030.1"/>
</dbReference>
<dbReference type="InterPro" id="IPR013078">
    <property type="entry name" value="His_Pase_superF_clade-1"/>
</dbReference>
<dbReference type="GeneID" id="1191714"/>
<protein>
    <submittedName>
        <fullName evidence="2">Histidine phosphatase family protein</fullName>
    </submittedName>
</protein>
<reference evidence="1" key="2">
    <citation type="submission" date="2023-06" db="EMBL/GenBank/DDBJ databases">
        <title>Genomic Diversity of Vibrio spp. and Metagenomic Analysis of Pathogens in Florida Gulf Coastal Waters Following Hurricane Ian.</title>
        <authorList>
            <person name="Brumfield K.D."/>
        </authorList>
    </citation>
    <scope>NUCLEOTIDE SEQUENCE</scope>
    <source>
        <strain evidence="1">WBS2B-138</strain>
    </source>
</reference>
<evidence type="ECO:0000313" key="2">
    <source>
        <dbReference type="EMBL" id="TXN18205.1"/>
    </source>
</evidence>
<evidence type="ECO:0000313" key="3">
    <source>
        <dbReference type="Proteomes" id="UP000321504"/>
    </source>
</evidence>
<accession>A0A0L8BP41</accession>
<dbReference type="SUPFAM" id="SSF53254">
    <property type="entry name" value="Phosphoglycerate mutase-like"/>
    <property type="match status" value="1"/>
</dbReference>
<organism evidence="2 3">
    <name type="scientific">Vibrio parahaemolyticus</name>
    <dbReference type="NCBI Taxonomy" id="670"/>
    <lineage>
        <taxon>Bacteria</taxon>
        <taxon>Pseudomonadati</taxon>
        <taxon>Pseudomonadota</taxon>
        <taxon>Gammaproteobacteria</taxon>
        <taxon>Vibrionales</taxon>
        <taxon>Vibrionaceae</taxon>
        <taxon>Vibrio</taxon>
    </lineage>
</organism>
<dbReference type="InterPro" id="IPR029033">
    <property type="entry name" value="His_PPase_superfam"/>
</dbReference>